<feature type="lipid moiety-binding region" description="N-palmitoyl cysteine" evidence="13">
    <location>
        <position position="5"/>
    </location>
</feature>
<dbReference type="GO" id="GO:0006950">
    <property type="term" value="P:response to stress"/>
    <property type="evidence" value="ECO:0007669"/>
    <property type="project" value="UniProtKB-ARBA"/>
</dbReference>
<comment type="subunit">
    <text evidence="3 12">Homodimer.</text>
</comment>
<dbReference type="SUPFAM" id="SSF50814">
    <property type="entry name" value="Lipocalins"/>
    <property type="match status" value="1"/>
</dbReference>
<dbReference type="InterPro" id="IPR022272">
    <property type="entry name" value="Lipocalin_CS"/>
</dbReference>
<dbReference type="Gene3D" id="2.40.128.20">
    <property type="match status" value="1"/>
</dbReference>
<dbReference type="Pfam" id="PF08212">
    <property type="entry name" value="Lipocalin_2"/>
    <property type="match status" value="1"/>
</dbReference>
<evidence type="ECO:0000256" key="7">
    <source>
        <dbReference type="ARBA" id="ARBA00023139"/>
    </source>
</evidence>
<evidence type="ECO:0000256" key="13">
    <source>
        <dbReference type="PIRSR" id="PIRSR036893-52"/>
    </source>
</evidence>
<dbReference type="GO" id="GO:0009279">
    <property type="term" value="C:cell outer membrane"/>
    <property type="evidence" value="ECO:0007669"/>
    <property type="project" value="UniProtKB-SubCell"/>
</dbReference>
<dbReference type="PROSITE" id="PS00213">
    <property type="entry name" value="LIPOCALIN"/>
    <property type="match status" value="1"/>
</dbReference>
<feature type="lipid moiety-binding region" description="S-diacylglycerol cysteine" evidence="13">
    <location>
        <position position="5"/>
    </location>
</feature>
<proteinExistence type="inferred from homology"/>
<dbReference type="InterPro" id="IPR000566">
    <property type="entry name" value="Lipocln_cytosolic_FA-bd_dom"/>
</dbReference>
<evidence type="ECO:0000256" key="2">
    <source>
        <dbReference type="ARBA" id="ARBA00006889"/>
    </source>
</evidence>
<dbReference type="FunFam" id="2.40.128.20:FF:000002">
    <property type="entry name" value="Outer membrane lipoprotein Blc"/>
    <property type="match status" value="1"/>
</dbReference>
<dbReference type="PRINTS" id="PR01171">
    <property type="entry name" value="BCTLIPOCALIN"/>
</dbReference>
<evidence type="ECO:0000256" key="6">
    <source>
        <dbReference type="ARBA" id="ARBA00023136"/>
    </source>
</evidence>
<dbReference type="InterPro" id="IPR002446">
    <property type="entry name" value="Lipocalin_bac"/>
</dbReference>
<dbReference type="InterPro" id="IPR022271">
    <property type="entry name" value="Lipocalin_ApoD"/>
</dbReference>
<comment type="function">
    <text evidence="10 12">Involved in the storage or transport of lipids necessary for membrane maintenance under stressful conditions. Displays a binding preference for lysophospholipids.</text>
</comment>
<organism evidence="15">
    <name type="scientific">Pseudidiomarina aestuarii</name>
    <dbReference type="NCBI Taxonomy" id="624146"/>
    <lineage>
        <taxon>Bacteria</taxon>
        <taxon>Pseudomonadati</taxon>
        <taxon>Pseudomonadota</taxon>
        <taxon>Gammaproteobacteria</taxon>
        <taxon>Alteromonadales</taxon>
        <taxon>Idiomarinaceae</taxon>
        <taxon>Pseudidiomarina</taxon>
    </lineage>
</organism>
<feature type="domain" description="Lipocalin/cytosolic fatty-acid binding" evidence="14">
    <location>
        <begin position="19"/>
        <end position="159"/>
    </location>
</feature>
<evidence type="ECO:0000259" key="14">
    <source>
        <dbReference type="Pfam" id="PF08212"/>
    </source>
</evidence>
<evidence type="ECO:0000256" key="9">
    <source>
        <dbReference type="ARBA" id="ARBA00023288"/>
    </source>
</evidence>
<dbReference type="GO" id="GO:0008289">
    <property type="term" value="F:lipid binding"/>
    <property type="evidence" value="ECO:0007669"/>
    <property type="project" value="UniProtKB-UniRule"/>
</dbReference>
<dbReference type="PANTHER" id="PTHR10612">
    <property type="entry name" value="APOLIPOPROTEIN D"/>
    <property type="match status" value="1"/>
</dbReference>
<evidence type="ECO:0000256" key="4">
    <source>
        <dbReference type="ARBA" id="ARBA00022729"/>
    </source>
</evidence>
<dbReference type="InterPro" id="IPR047202">
    <property type="entry name" value="Lipocalin_Blc-like_dom"/>
</dbReference>
<dbReference type="InterPro" id="IPR012674">
    <property type="entry name" value="Calycin"/>
</dbReference>
<dbReference type="CDD" id="cd19438">
    <property type="entry name" value="lipocalin_Blc-like"/>
    <property type="match status" value="1"/>
</dbReference>
<keyword evidence="9 12" id="KW-0449">Lipoprotein</keyword>
<comment type="similarity">
    <text evidence="2 12">Belongs to the calycin superfamily. Lipocalin family.</text>
</comment>
<dbReference type="PIRSF" id="PIRSF036893">
    <property type="entry name" value="Lipocalin_ApoD"/>
    <property type="match status" value="1"/>
</dbReference>
<comment type="caution">
    <text evidence="15">The sequence shown here is derived from an EMBL/GenBank/DDBJ whole genome shotgun (WGS) entry which is preliminary data.</text>
</comment>
<keyword evidence="7 13" id="KW-0564">Palmitate</keyword>
<evidence type="ECO:0000256" key="3">
    <source>
        <dbReference type="ARBA" id="ARBA00011738"/>
    </source>
</evidence>
<dbReference type="AlphaFoldDB" id="A0A2T4CYB2"/>
<evidence type="ECO:0000256" key="10">
    <source>
        <dbReference type="ARBA" id="ARBA00057024"/>
    </source>
</evidence>
<dbReference type="PANTHER" id="PTHR10612:SF34">
    <property type="entry name" value="APOLIPOPROTEIN D"/>
    <property type="match status" value="1"/>
</dbReference>
<keyword evidence="6 12" id="KW-0472">Membrane</keyword>
<evidence type="ECO:0000256" key="12">
    <source>
        <dbReference type="PIRNR" id="PIRNR036893"/>
    </source>
</evidence>
<keyword evidence="8 12" id="KW-0998">Cell outer membrane</keyword>
<evidence type="ECO:0000313" key="15">
    <source>
        <dbReference type="EMBL" id="PTB86557.1"/>
    </source>
</evidence>
<keyword evidence="4" id="KW-0732">Signal</keyword>
<sequence>MLTACTGIPEGVEPVTGFELDRYLGKWYEIARLDHSFEEGLTSVTAEYSLHEDGHVQVINRGFNAAENQWEEAEGKAKFVQSSDIGQLKVSFFGPFYGSYIVFGLDKQDYQYAFVSGPNHGYLWLLARTPQVSDEVIADFINEASQRGFETDKLIFVDQDSVSAE</sequence>
<evidence type="ECO:0000256" key="11">
    <source>
        <dbReference type="ARBA" id="ARBA00071217"/>
    </source>
</evidence>
<evidence type="ECO:0000256" key="5">
    <source>
        <dbReference type="ARBA" id="ARBA00023121"/>
    </source>
</evidence>
<evidence type="ECO:0000256" key="1">
    <source>
        <dbReference type="ARBA" id="ARBA00004459"/>
    </source>
</evidence>
<gene>
    <name evidence="15" type="ORF">C9940_01955</name>
</gene>
<reference evidence="15" key="1">
    <citation type="submission" date="2018-03" db="EMBL/GenBank/DDBJ databases">
        <title>Cross-interface Injection: A General Nanoliter Liquid Handling Method Applied to Single Cells Genome Amplification Automated Nanoliter Liquid Handling Applied to Single Cell Multiple Displacement Amplification.</title>
        <authorList>
            <person name="Yun J."/>
            <person name="Xu P."/>
            <person name="Xu J."/>
            <person name="Dai X."/>
            <person name="Wang Y."/>
            <person name="Zheng X."/>
            <person name="Cao C."/>
            <person name="Yi Q."/>
            <person name="Zhu Y."/>
            <person name="Wang L."/>
            <person name="Dong Z."/>
            <person name="Huang Y."/>
            <person name="Huang L."/>
            <person name="Du W."/>
        </authorList>
    </citation>
    <scope>NUCLEOTIDE SEQUENCE [LARGE SCALE GENOMIC DNA]</scope>
    <source>
        <strain evidence="15">Z-D3-2</strain>
    </source>
</reference>
<comment type="subcellular location">
    <subcellularLocation>
        <location evidence="1">Cell outer membrane</location>
        <topology evidence="1">Lipid-anchor</topology>
    </subcellularLocation>
</comment>
<protein>
    <recommendedName>
        <fullName evidence="11 12">Outer membrane lipoprotein Blc</fullName>
    </recommendedName>
</protein>
<name>A0A2T4CYB2_9GAMM</name>
<accession>A0A2T4CYB2</accession>
<keyword evidence="5 12" id="KW-0446">Lipid-binding</keyword>
<evidence type="ECO:0000256" key="8">
    <source>
        <dbReference type="ARBA" id="ARBA00023237"/>
    </source>
</evidence>
<dbReference type="EMBL" id="PYVN01000012">
    <property type="protein sequence ID" value="PTB86557.1"/>
    <property type="molecule type" value="Genomic_DNA"/>
</dbReference>